<keyword evidence="1" id="KW-0812">Transmembrane</keyword>
<gene>
    <name evidence="2" type="ORF">SLA_7154</name>
</gene>
<feature type="transmembrane region" description="Helical" evidence="1">
    <location>
        <begin position="44"/>
        <end position="64"/>
    </location>
</feature>
<keyword evidence="1" id="KW-1133">Transmembrane helix</keyword>
<evidence type="ECO:0000313" key="2">
    <source>
        <dbReference type="EMBL" id="BAU88020.1"/>
    </source>
</evidence>
<dbReference type="AlphaFoldDB" id="A0A160PA73"/>
<dbReference type="EMBL" id="AP017424">
    <property type="protein sequence ID" value="BAU88020.1"/>
    <property type="molecule type" value="Genomic_DNA"/>
</dbReference>
<proteinExistence type="predicted"/>
<name>A0A160PA73_STRLU</name>
<organism evidence="2 3">
    <name type="scientific">Streptomyces laurentii</name>
    <dbReference type="NCBI Taxonomy" id="39478"/>
    <lineage>
        <taxon>Bacteria</taxon>
        <taxon>Bacillati</taxon>
        <taxon>Actinomycetota</taxon>
        <taxon>Actinomycetes</taxon>
        <taxon>Kitasatosporales</taxon>
        <taxon>Streptomycetaceae</taxon>
        <taxon>Streptomyces</taxon>
    </lineage>
</organism>
<sequence length="899" mass="95316">MSSVLTVKFPARSRRGILLGLSLPQLVLLSAALALLLVTVTTAGLAGAVVLAPLWIAAAVLIGVRREGRSLIDWAPLVTRYAYRRRTGQTLWRARPVSRPRVEGLLHLPGAAASLRVTTSACGTATIHDPHGQTLTAVARVSSRAFALLDPATQNANVSAWGRALAGIARTGRIATVQVLERTVPDSGDSLARHWAEHGNPQAPLAGQIYTDLLSSAGPAAAPHEAYLAVALDLKAAKRLISQAGGGLDGAATVMEQTTSSVAQAARTAGLTVSGWLGAREIAAVLRTAYDPASTARLQQWSATGQAEADPAAAGPVAQVETPDRLITDSARHATFWVENWPRTEVHPGFLHSLMFSAGVRRTFSLLYAPQGIESALRDVQRRKAAIISDASERRRRGQVDSESDNVEYADVKTREKQLISGHADVALTGLLTVSATSDQALDAACTQIETAAADAQVDLRRLTYQQAAAFTRGSRLTLPAHRMTTAVASAAYPFLAEGGLGSDGIYIGKDLHAEGSFTFDPFSLYGKIEGFTNPNMLLAGVIGQGKSALAKSLALRSVAFGYRVYVPCDPKGEWTAVAQALGGEAIALGPGLPGRLNPLDTSPRPPSVPEAEWAGEVRTRRLLLLASLARTVLGRDLLPMEHTVLDVALDTAVTRAGACGREPLLGDVAHTLADGPGLELAGGMLAGRLGDAARDLAHAMRRLVHGDLAGMFDAPSTTAFDPYRPMLTVDLSRLGGSDDTALVLAMTCASAWMEAALTDPHGGRRWVIYDEAWRLMRHPALLMRMQAQWKLSRGLGIANLLVIHRLSDLLSAGDAGSQSRALAEGLLADCSTRVIYRQEADQLSAASGLLGLTSVEAGALSHLTRGRGLWRVAGRSFVVQHRLHPAELSLFDTDARMH</sequence>
<reference evidence="2 3" key="1">
    <citation type="journal article" date="2016" name="Genome Announc.">
        <title>Complete Genome Sequence of Thiostrepton-Producing Streptomyces laurentii ATCC 31255.</title>
        <authorList>
            <person name="Doi K."/>
            <person name="Fujino Y."/>
            <person name="Nagayoshi Y."/>
            <person name="Ohshima T."/>
            <person name="Ogata S."/>
        </authorList>
    </citation>
    <scope>NUCLEOTIDE SEQUENCE [LARGE SCALE GENOMIC DNA]</scope>
    <source>
        <strain evidence="2 3">ATCC 31255</strain>
    </source>
</reference>
<keyword evidence="1" id="KW-0472">Membrane</keyword>
<evidence type="ECO:0000256" key="1">
    <source>
        <dbReference type="SAM" id="Phobius"/>
    </source>
</evidence>
<dbReference type="InterPro" id="IPR049978">
    <property type="entry name" value="SCO6880-like"/>
</dbReference>
<accession>A0A160PA73</accession>
<protein>
    <submittedName>
        <fullName evidence="2">ATP/GTP-binding protein</fullName>
    </submittedName>
</protein>
<dbReference type="InterPro" id="IPR027417">
    <property type="entry name" value="P-loop_NTPase"/>
</dbReference>
<dbReference type="NCBIfam" id="NF042935">
    <property type="entry name" value="SCO6880_fam"/>
    <property type="match status" value="1"/>
</dbReference>
<evidence type="ECO:0000313" key="3">
    <source>
        <dbReference type="Proteomes" id="UP000217676"/>
    </source>
</evidence>
<dbReference type="Proteomes" id="UP000217676">
    <property type="component" value="Chromosome"/>
</dbReference>
<keyword evidence="3" id="KW-1185">Reference proteome</keyword>
<dbReference type="Gene3D" id="3.40.50.300">
    <property type="entry name" value="P-loop containing nucleotide triphosphate hydrolases"/>
    <property type="match status" value="2"/>
</dbReference>
<dbReference type="SUPFAM" id="SSF52540">
    <property type="entry name" value="P-loop containing nucleoside triphosphate hydrolases"/>
    <property type="match status" value="1"/>
</dbReference>
<dbReference type="KEGG" id="slau:SLA_7154"/>